<proteinExistence type="predicted"/>
<dbReference type="GO" id="GO:0004851">
    <property type="term" value="F:uroporphyrin-III C-methyltransferase activity"/>
    <property type="evidence" value="ECO:0007669"/>
    <property type="project" value="UniProtKB-EC"/>
</dbReference>
<evidence type="ECO:0000256" key="1">
    <source>
        <dbReference type="SAM" id="MobiDB-lite"/>
    </source>
</evidence>
<keyword evidence="2" id="KW-0812">Transmembrane</keyword>
<protein>
    <submittedName>
        <fullName evidence="3">Uroporphyrin-3 C-methyltransferase</fullName>
        <ecNumber evidence="3">2.1.1.107</ecNumber>
    </submittedName>
</protein>
<dbReference type="PANTHER" id="PTHR38043:SF1">
    <property type="entry name" value="PROTEIN HEMX"/>
    <property type="match status" value="1"/>
</dbReference>
<sequence>MSETQEPVLPSAGQAPKPHTTRNRGTAKTAIGLLLILMAGIGGFSAYLYQQQQQSMQEISTLRSELTQFRTEQTPLLQNQQDVQTVKATLTSLGEQQQQLDGRQRELEQKWQSRELQRPNDWLLAEASYLIRMAGRKLWLEQDLATAATLLTDADTRIQAMADPSLIPLRKALAEDMAAVKSAPDVDQEGLALRVGTLLDNIDQLKIKGLEPKLEQDPASDEISDQLSDWQTNLQKSAKQFAENFITIRRQGGQIEALLSPDQSAYLQENLRLQLQLAQLNLLRQDQANFRNHLQKARSWLTDYYEADDSATQFMQKELAVLQETDITAHYPKTFAVQPLLEKVLAERAQTIPAVR</sequence>
<keyword evidence="3" id="KW-0489">Methyltransferase</keyword>
<dbReference type="AlphaFoldDB" id="A0A841GMN0"/>
<name>A0A841GMN0_9GAMM</name>
<reference evidence="3 4" key="1">
    <citation type="submission" date="2020-08" db="EMBL/GenBank/DDBJ databases">
        <title>Genomic Encyclopedia of Type Strains, Phase IV (KMG-IV): sequencing the most valuable type-strain genomes for metagenomic binning, comparative biology and taxonomic classification.</title>
        <authorList>
            <person name="Goeker M."/>
        </authorList>
    </citation>
    <scope>NUCLEOTIDE SEQUENCE [LARGE SCALE GENOMIC DNA]</scope>
    <source>
        <strain evidence="3 4">DSM 22975</strain>
    </source>
</reference>
<dbReference type="EMBL" id="JACHGR010000008">
    <property type="protein sequence ID" value="MBB6056565.1"/>
    <property type="molecule type" value="Genomic_DNA"/>
</dbReference>
<evidence type="ECO:0000313" key="3">
    <source>
        <dbReference type="EMBL" id="MBB6056565.1"/>
    </source>
</evidence>
<keyword evidence="2" id="KW-1133">Transmembrane helix</keyword>
<keyword evidence="2" id="KW-0472">Membrane</keyword>
<feature type="transmembrane region" description="Helical" evidence="2">
    <location>
        <begin position="30"/>
        <end position="49"/>
    </location>
</feature>
<dbReference type="Pfam" id="PF04375">
    <property type="entry name" value="HemX"/>
    <property type="match status" value="1"/>
</dbReference>
<evidence type="ECO:0000256" key="2">
    <source>
        <dbReference type="SAM" id="Phobius"/>
    </source>
</evidence>
<keyword evidence="3" id="KW-0808">Transferase</keyword>
<feature type="region of interest" description="Disordered" evidence="1">
    <location>
        <begin position="1"/>
        <end position="25"/>
    </location>
</feature>
<comment type="caution">
    <text evidence="3">The sequence shown here is derived from an EMBL/GenBank/DDBJ whole genome shotgun (WGS) entry which is preliminary data.</text>
</comment>
<keyword evidence="4" id="KW-1185">Reference proteome</keyword>
<organism evidence="3 4">
    <name type="scientific">Tolumonas osonensis</name>
    <dbReference type="NCBI Taxonomy" id="675874"/>
    <lineage>
        <taxon>Bacteria</taxon>
        <taxon>Pseudomonadati</taxon>
        <taxon>Pseudomonadota</taxon>
        <taxon>Gammaproteobacteria</taxon>
        <taxon>Aeromonadales</taxon>
        <taxon>Aeromonadaceae</taxon>
        <taxon>Tolumonas</taxon>
    </lineage>
</organism>
<gene>
    <name evidence="3" type="ORF">HNR75_002503</name>
</gene>
<accession>A0A841GMN0</accession>
<evidence type="ECO:0000313" key="4">
    <source>
        <dbReference type="Proteomes" id="UP000585721"/>
    </source>
</evidence>
<dbReference type="RefSeq" id="WP_188027288.1">
    <property type="nucleotide sequence ID" value="NZ_JACHGR010000008.1"/>
</dbReference>
<dbReference type="EC" id="2.1.1.107" evidence="3"/>
<dbReference type="InterPro" id="IPR007470">
    <property type="entry name" value="HemX"/>
</dbReference>
<dbReference type="GO" id="GO:0032259">
    <property type="term" value="P:methylation"/>
    <property type="evidence" value="ECO:0007669"/>
    <property type="project" value="UniProtKB-KW"/>
</dbReference>
<dbReference type="PANTHER" id="PTHR38043">
    <property type="entry name" value="PROTEIN HEMX"/>
    <property type="match status" value="1"/>
</dbReference>
<dbReference type="Proteomes" id="UP000585721">
    <property type="component" value="Unassembled WGS sequence"/>
</dbReference>